<keyword evidence="2" id="KW-1185">Reference proteome</keyword>
<dbReference type="RefSeq" id="WP_367638020.1">
    <property type="nucleotide sequence ID" value="NZ_JBFNQN010000006.1"/>
</dbReference>
<organism evidence="1 2">
    <name type="scientific">Kineococcus endophyticus</name>
    <dbReference type="NCBI Taxonomy" id="1181883"/>
    <lineage>
        <taxon>Bacteria</taxon>
        <taxon>Bacillati</taxon>
        <taxon>Actinomycetota</taxon>
        <taxon>Actinomycetes</taxon>
        <taxon>Kineosporiales</taxon>
        <taxon>Kineosporiaceae</taxon>
        <taxon>Kineococcus</taxon>
    </lineage>
</organism>
<dbReference type="EMBL" id="JBFNQN010000006">
    <property type="protein sequence ID" value="MEW9265098.1"/>
    <property type="molecule type" value="Genomic_DNA"/>
</dbReference>
<name>A0ABV3P640_9ACTN</name>
<proteinExistence type="predicted"/>
<accession>A0ABV3P640</accession>
<dbReference type="Proteomes" id="UP001555826">
    <property type="component" value="Unassembled WGS sequence"/>
</dbReference>
<gene>
    <name evidence="1" type="ORF">AB1207_10095</name>
</gene>
<sequence>MTLVAVGIGIVVVGLCVLAWRWDVDVRLYRAAQGRTGERAAVARELSRQIDNGRAGGQGFIP</sequence>
<evidence type="ECO:0000313" key="2">
    <source>
        <dbReference type="Proteomes" id="UP001555826"/>
    </source>
</evidence>
<evidence type="ECO:0000313" key="1">
    <source>
        <dbReference type="EMBL" id="MEW9265098.1"/>
    </source>
</evidence>
<reference evidence="1 2" key="1">
    <citation type="submission" date="2024-07" db="EMBL/GenBank/DDBJ databases">
        <authorList>
            <person name="Thanompreechachai J."/>
            <person name="Duangmal K."/>
        </authorList>
    </citation>
    <scope>NUCLEOTIDE SEQUENCE [LARGE SCALE GENOMIC DNA]</scope>
    <source>
        <strain evidence="1 2">KCTC 19886</strain>
    </source>
</reference>
<protein>
    <submittedName>
        <fullName evidence="1">Uncharacterized protein</fullName>
    </submittedName>
</protein>
<comment type="caution">
    <text evidence="1">The sequence shown here is derived from an EMBL/GenBank/DDBJ whole genome shotgun (WGS) entry which is preliminary data.</text>
</comment>